<feature type="compositionally biased region" description="Basic and acidic residues" evidence="1">
    <location>
        <begin position="274"/>
        <end position="291"/>
    </location>
</feature>
<feature type="compositionally biased region" description="Low complexity" evidence="1">
    <location>
        <begin position="159"/>
        <end position="170"/>
    </location>
</feature>
<dbReference type="EMBL" id="KZ679018">
    <property type="protein sequence ID" value="PSS08778.1"/>
    <property type="molecule type" value="Genomic_DNA"/>
</dbReference>
<gene>
    <name evidence="2" type="ORF">M430DRAFT_31462</name>
</gene>
<keyword evidence="3" id="KW-1185">Reference proteome</keyword>
<dbReference type="AlphaFoldDB" id="A0A2T3AR84"/>
<dbReference type="GeneID" id="36574120"/>
<proteinExistence type="predicted"/>
<evidence type="ECO:0000313" key="3">
    <source>
        <dbReference type="Proteomes" id="UP000241818"/>
    </source>
</evidence>
<protein>
    <submittedName>
        <fullName evidence="2">Uncharacterized protein</fullName>
    </submittedName>
</protein>
<evidence type="ECO:0000256" key="1">
    <source>
        <dbReference type="SAM" id="MobiDB-lite"/>
    </source>
</evidence>
<dbReference type="InParanoid" id="A0A2T3AR84"/>
<accession>A0A2T3AR84</accession>
<feature type="compositionally biased region" description="Low complexity" evidence="1">
    <location>
        <begin position="108"/>
        <end position="122"/>
    </location>
</feature>
<feature type="region of interest" description="Disordered" evidence="1">
    <location>
        <begin position="274"/>
        <end position="297"/>
    </location>
</feature>
<name>A0A2T3AR84_AMORE</name>
<evidence type="ECO:0000313" key="2">
    <source>
        <dbReference type="EMBL" id="PSS08778.1"/>
    </source>
</evidence>
<organism evidence="2 3">
    <name type="scientific">Amorphotheca resinae ATCC 22711</name>
    <dbReference type="NCBI Taxonomy" id="857342"/>
    <lineage>
        <taxon>Eukaryota</taxon>
        <taxon>Fungi</taxon>
        <taxon>Dikarya</taxon>
        <taxon>Ascomycota</taxon>
        <taxon>Pezizomycotina</taxon>
        <taxon>Leotiomycetes</taxon>
        <taxon>Helotiales</taxon>
        <taxon>Amorphothecaceae</taxon>
        <taxon>Amorphotheca</taxon>
    </lineage>
</organism>
<dbReference type="RefSeq" id="XP_024717176.1">
    <property type="nucleotide sequence ID" value="XM_024866039.1"/>
</dbReference>
<feature type="region of interest" description="Disordered" evidence="1">
    <location>
        <begin position="363"/>
        <end position="384"/>
    </location>
</feature>
<reference evidence="2 3" key="1">
    <citation type="journal article" date="2018" name="New Phytol.">
        <title>Comparative genomics and transcriptomics depict ericoid mycorrhizal fungi as versatile saprotrophs and plant mutualists.</title>
        <authorList>
            <person name="Martino E."/>
            <person name="Morin E."/>
            <person name="Grelet G.A."/>
            <person name="Kuo A."/>
            <person name="Kohler A."/>
            <person name="Daghino S."/>
            <person name="Barry K.W."/>
            <person name="Cichocki N."/>
            <person name="Clum A."/>
            <person name="Dockter R.B."/>
            <person name="Hainaut M."/>
            <person name="Kuo R.C."/>
            <person name="LaButti K."/>
            <person name="Lindahl B.D."/>
            <person name="Lindquist E.A."/>
            <person name="Lipzen A."/>
            <person name="Khouja H.R."/>
            <person name="Magnuson J."/>
            <person name="Murat C."/>
            <person name="Ohm R.A."/>
            <person name="Singer S.W."/>
            <person name="Spatafora J.W."/>
            <person name="Wang M."/>
            <person name="Veneault-Fourrey C."/>
            <person name="Henrissat B."/>
            <person name="Grigoriev I.V."/>
            <person name="Martin F.M."/>
            <person name="Perotto S."/>
        </authorList>
    </citation>
    <scope>NUCLEOTIDE SEQUENCE [LARGE SCALE GENOMIC DNA]</scope>
    <source>
        <strain evidence="2 3">ATCC 22711</strain>
    </source>
</reference>
<feature type="region of interest" description="Disordered" evidence="1">
    <location>
        <begin position="36"/>
        <end position="177"/>
    </location>
</feature>
<sequence>MYKWHVNSAIGRGRPSASDFSRVADRIAASLRHFSVSTSRTAEDDDGPRITRAQRSADAVKEVASLAPTPPKGIDARSLAAKPPQQGFTIRRIDGDYAPRSRGSNGYSAQRGGAARGAARSGASGGARGAARGGAGTSGRGGARVATRGRSGGSRSKRSGGAAAQNASSADAEDVEPPFTKIEEAWIEAHEGGFELPYNPTTSLESLRRQGASVMTPSNPMGAVESLAHKMQVATHMVSAPNTHSGVHLERMARGSGSFFETPEAKAVAQAYYDQKRQADADKRADSEGRERKKIPSRPLKTLDTLPENVRSAIAKAWVAGQYAGPKHVETSNILGQVEMYAKRNETYLPETAKKFEEKLRSLLPPQYQKPEPTPEPKKVQKPL</sequence>
<feature type="compositionally biased region" description="Basic and acidic residues" evidence="1">
    <location>
        <begin position="373"/>
        <end position="384"/>
    </location>
</feature>
<feature type="compositionally biased region" description="Gly residues" evidence="1">
    <location>
        <begin position="123"/>
        <end position="142"/>
    </location>
</feature>
<dbReference type="Proteomes" id="UP000241818">
    <property type="component" value="Unassembled WGS sequence"/>
</dbReference>
<dbReference type="OrthoDB" id="5365739at2759"/>
<dbReference type="STRING" id="857342.A0A2T3AR84"/>